<comment type="caution">
    <text evidence="2">The sequence shown here is derived from an EMBL/GenBank/DDBJ whole genome shotgun (WGS) entry which is preliminary data.</text>
</comment>
<keyword evidence="3" id="KW-1185">Reference proteome</keyword>
<accession>A0AA40B344</accession>
<organism evidence="2 3">
    <name type="scientific">Lasiosphaeria miniovina</name>
    <dbReference type="NCBI Taxonomy" id="1954250"/>
    <lineage>
        <taxon>Eukaryota</taxon>
        <taxon>Fungi</taxon>
        <taxon>Dikarya</taxon>
        <taxon>Ascomycota</taxon>
        <taxon>Pezizomycotina</taxon>
        <taxon>Sordariomycetes</taxon>
        <taxon>Sordariomycetidae</taxon>
        <taxon>Sordariales</taxon>
        <taxon>Lasiosphaeriaceae</taxon>
        <taxon>Lasiosphaeria</taxon>
    </lineage>
</organism>
<evidence type="ECO:0000313" key="3">
    <source>
        <dbReference type="Proteomes" id="UP001172101"/>
    </source>
</evidence>
<dbReference type="AlphaFoldDB" id="A0AA40B344"/>
<evidence type="ECO:0000313" key="2">
    <source>
        <dbReference type="EMBL" id="KAK0726764.1"/>
    </source>
</evidence>
<feature type="region of interest" description="Disordered" evidence="1">
    <location>
        <begin position="57"/>
        <end position="90"/>
    </location>
</feature>
<feature type="compositionally biased region" description="Polar residues" evidence="1">
    <location>
        <begin position="79"/>
        <end position="89"/>
    </location>
</feature>
<sequence>MAAKTEQLFRATVSQCILQGEDDVIEEFLGAPLDDSEDFDSDFEDLDDLIDDAAAEGPAGVNEAEVSAEPHKNPCIPNADTQEAAQSESDLPESGFEVKCSFCGDLDAPQCAQCAEFLTWLLYHAPSSDADGFLTSGAALGSQVTHTVLGSQVTHTVERADPAPDGSNCWFRY</sequence>
<dbReference type="EMBL" id="JAUIRO010000002">
    <property type="protein sequence ID" value="KAK0726764.1"/>
    <property type="molecule type" value="Genomic_DNA"/>
</dbReference>
<proteinExistence type="predicted"/>
<gene>
    <name evidence="2" type="ORF">B0T26DRAFT_671524</name>
</gene>
<name>A0AA40B344_9PEZI</name>
<dbReference type="Proteomes" id="UP001172101">
    <property type="component" value="Unassembled WGS sequence"/>
</dbReference>
<protein>
    <submittedName>
        <fullName evidence="2">Uncharacterized protein</fullName>
    </submittedName>
</protein>
<reference evidence="2" key="1">
    <citation type="submission" date="2023-06" db="EMBL/GenBank/DDBJ databases">
        <title>Genome-scale phylogeny and comparative genomics of the fungal order Sordariales.</title>
        <authorList>
            <consortium name="Lawrence Berkeley National Laboratory"/>
            <person name="Hensen N."/>
            <person name="Bonometti L."/>
            <person name="Westerberg I."/>
            <person name="Brannstrom I.O."/>
            <person name="Guillou S."/>
            <person name="Cros-Aarteil S."/>
            <person name="Calhoun S."/>
            <person name="Haridas S."/>
            <person name="Kuo A."/>
            <person name="Mondo S."/>
            <person name="Pangilinan J."/>
            <person name="Riley R."/>
            <person name="LaButti K."/>
            <person name="Andreopoulos B."/>
            <person name="Lipzen A."/>
            <person name="Chen C."/>
            <person name="Yanf M."/>
            <person name="Daum C."/>
            <person name="Ng V."/>
            <person name="Clum A."/>
            <person name="Steindorff A."/>
            <person name="Ohm R."/>
            <person name="Martin F."/>
            <person name="Silar P."/>
            <person name="Natvig D."/>
            <person name="Lalanne C."/>
            <person name="Gautier V."/>
            <person name="Ament-velasquez S.L."/>
            <person name="Kruys A."/>
            <person name="Hutchinson M.I."/>
            <person name="Powell A.J."/>
            <person name="Barry K."/>
            <person name="Miller A.N."/>
            <person name="Grigoriev I.V."/>
            <person name="Debuchy R."/>
            <person name="Gladieux P."/>
            <person name="Thoren M.H."/>
            <person name="Johannesson H."/>
        </authorList>
    </citation>
    <scope>NUCLEOTIDE SEQUENCE</scope>
    <source>
        <strain evidence="2">SMH2392-1A</strain>
    </source>
</reference>
<dbReference type="GeneID" id="85322610"/>
<evidence type="ECO:0000256" key="1">
    <source>
        <dbReference type="SAM" id="MobiDB-lite"/>
    </source>
</evidence>
<dbReference type="RefSeq" id="XP_060299620.1">
    <property type="nucleotide sequence ID" value="XM_060439340.1"/>
</dbReference>